<name>A0A7J5ZXT0_AMEME</name>
<comment type="caution">
    <text evidence="1">The sequence shown here is derived from an EMBL/GenBank/DDBJ whole genome shotgun (WGS) entry which is preliminary data.</text>
</comment>
<accession>A0A7J5ZXT0</accession>
<sequence length="92" mass="10330">MQTVQASGASRQLMECQEAMHTVDDGGQGENLSSENIMNNLWVELKRRVHQRGPRNVKDLDGGTVSDPSPCILQPHQASYEKTQSCYLGKWR</sequence>
<dbReference type="AlphaFoldDB" id="A0A7J5ZXT0"/>
<gene>
    <name evidence="1" type="ORF">AMELA_G00240110</name>
</gene>
<dbReference type="Proteomes" id="UP000593565">
    <property type="component" value="Unassembled WGS sequence"/>
</dbReference>
<organism evidence="1 2">
    <name type="scientific">Ameiurus melas</name>
    <name type="common">Black bullhead</name>
    <name type="synonym">Silurus melas</name>
    <dbReference type="NCBI Taxonomy" id="219545"/>
    <lineage>
        <taxon>Eukaryota</taxon>
        <taxon>Metazoa</taxon>
        <taxon>Chordata</taxon>
        <taxon>Craniata</taxon>
        <taxon>Vertebrata</taxon>
        <taxon>Euteleostomi</taxon>
        <taxon>Actinopterygii</taxon>
        <taxon>Neopterygii</taxon>
        <taxon>Teleostei</taxon>
        <taxon>Ostariophysi</taxon>
        <taxon>Siluriformes</taxon>
        <taxon>Ictaluridae</taxon>
        <taxon>Ameiurus</taxon>
    </lineage>
</organism>
<evidence type="ECO:0000313" key="1">
    <source>
        <dbReference type="EMBL" id="KAF4074497.1"/>
    </source>
</evidence>
<protein>
    <submittedName>
        <fullName evidence="1">Uncharacterized protein</fullName>
    </submittedName>
</protein>
<proteinExistence type="predicted"/>
<reference evidence="1 2" key="1">
    <citation type="submission" date="2020-02" db="EMBL/GenBank/DDBJ databases">
        <title>A chromosome-scale genome assembly of the black bullhead catfish (Ameiurus melas).</title>
        <authorList>
            <person name="Wen M."/>
            <person name="Zham M."/>
            <person name="Cabau C."/>
            <person name="Klopp C."/>
            <person name="Donnadieu C."/>
            <person name="Roques C."/>
            <person name="Bouchez O."/>
            <person name="Lampietro C."/>
            <person name="Jouanno E."/>
            <person name="Herpin A."/>
            <person name="Louis A."/>
            <person name="Berthelot C."/>
            <person name="Parey E."/>
            <person name="Roest-Crollius H."/>
            <person name="Braasch I."/>
            <person name="Postlethwait J."/>
            <person name="Robinson-Rechavi M."/>
            <person name="Echchiki A."/>
            <person name="Begum T."/>
            <person name="Montfort J."/>
            <person name="Schartl M."/>
            <person name="Bobe J."/>
            <person name="Guiguen Y."/>
        </authorList>
    </citation>
    <scope>NUCLEOTIDE SEQUENCE [LARGE SCALE GENOMIC DNA]</scope>
    <source>
        <strain evidence="1">M_S1</strain>
        <tissue evidence="1">Blood</tissue>
    </source>
</reference>
<keyword evidence="2" id="KW-1185">Reference proteome</keyword>
<evidence type="ECO:0000313" key="2">
    <source>
        <dbReference type="Proteomes" id="UP000593565"/>
    </source>
</evidence>
<dbReference type="EMBL" id="JAAGNN010000022">
    <property type="protein sequence ID" value="KAF4074497.1"/>
    <property type="molecule type" value="Genomic_DNA"/>
</dbReference>